<evidence type="ECO:0008006" key="5">
    <source>
        <dbReference type="Google" id="ProtNLM"/>
    </source>
</evidence>
<proteinExistence type="predicted"/>
<accession>W9XID4</accession>
<dbReference type="RefSeq" id="XP_007736537.1">
    <property type="nucleotide sequence ID" value="XM_007738347.1"/>
</dbReference>
<dbReference type="InterPro" id="IPR018834">
    <property type="entry name" value="DNA/RNA-bd_Est1-type"/>
</dbReference>
<protein>
    <recommendedName>
        <fullName evidence="5">Protein SMG7</fullName>
    </recommendedName>
</protein>
<keyword evidence="4" id="KW-1185">Reference proteome</keyword>
<evidence type="ECO:0000259" key="2">
    <source>
        <dbReference type="Pfam" id="PF10374"/>
    </source>
</evidence>
<dbReference type="STRING" id="1182542.W9XID4"/>
<dbReference type="Pfam" id="PF10374">
    <property type="entry name" value="EST1"/>
    <property type="match status" value="1"/>
</dbReference>
<evidence type="ECO:0000259" key="1">
    <source>
        <dbReference type="Pfam" id="PF10373"/>
    </source>
</evidence>
<evidence type="ECO:0000313" key="4">
    <source>
        <dbReference type="Proteomes" id="UP000019478"/>
    </source>
</evidence>
<dbReference type="AlphaFoldDB" id="W9XID4"/>
<evidence type="ECO:0000313" key="3">
    <source>
        <dbReference type="EMBL" id="EXJ79963.1"/>
    </source>
</evidence>
<dbReference type="Proteomes" id="UP000019478">
    <property type="component" value="Unassembled WGS sequence"/>
</dbReference>
<reference evidence="3 4" key="1">
    <citation type="submission" date="2013-03" db="EMBL/GenBank/DDBJ databases">
        <title>The Genome Sequence of Capronia epimyces CBS 606.96.</title>
        <authorList>
            <consortium name="The Broad Institute Genomics Platform"/>
            <person name="Cuomo C."/>
            <person name="de Hoog S."/>
            <person name="Gorbushina A."/>
            <person name="Walker B."/>
            <person name="Young S.K."/>
            <person name="Zeng Q."/>
            <person name="Gargeya S."/>
            <person name="Fitzgerald M."/>
            <person name="Haas B."/>
            <person name="Abouelleil A."/>
            <person name="Allen A.W."/>
            <person name="Alvarado L."/>
            <person name="Arachchi H.M."/>
            <person name="Berlin A.M."/>
            <person name="Chapman S.B."/>
            <person name="Gainer-Dewar J."/>
            <person name="Goldberg J."/>
            <person name="Griggs A."/>
            <person name="Gujja S."/>
            <person name="Hansen M."/>
            <person name="Howarth C."/>
            <person name="Imamovic A."/>
            <person name="Ireland A."/>
            <person name="Larimer J."/>
            <person name="McCowan C."/>
            <person name="Murphy C."/>
            <person name="Pearson M."/>
            <person name="Poon T.W."/>
            <person name="Priest M."/>
            <person name="Roberts A."/>
            <person name="Saif S."/>
            <person name="Shea T."/>
            <person name="Sisk P."/>
            <person name="Sykes S."/>
            <person name="Wortman J."/>
            <person name="Nusbaum C."/>
            <person name="Birren B."/>
        </authorList>
    </citation>
    <scope>NUCLEOTIDE SEQUENCE [LARGE SCALE GENOMIC DNA]</scope>
    <source>
        <strain evidence="3 4">CBS 606.96</strain>
    </source>
</reference>
<organism evidence="3 4">
    <name type="scientific">Capronia epimyces CBS 606.96</name>
    <dbReference type="NCBI Taxonomy" id="1182542"/>
    <lineage>
        <taxon>Eukaryota</taxon>
        <taxon>Fungi</taxon>
        <taxon>Dikarya</taxon>
        <taxon>Ascomycota</taxon>
        <taxon>Pezizomycotina</taxon>
        <taxon>Eurotiomycetes</taxon>
        <taxon>Chaetothyriomycetidae</taxon>
        <taxon>Chaetothyriales</taxon>
        <taxon>Herpotrichiellaceae</taxon>
        <taxon>Capronia</taxon>
    </lineage>
</organism>
<dbReference type="InterPro" id="IPR019458">
    <property type="entry name" value="Est1-like_N"/>
</dbReference>
<name>W9XID4_9EURO</name>
<dbReference type="GeneID" id="19172337"/>
<dbReference type="OrthoDB" id="69928at2759"/>
<dbReference type="Pfam" id="PF10373">
    <property type="entry name" value="EST1_DNA_bind"/>
    <property type="match status" value="1"/>
</dbReference>
<dbReference type="HOGENOM" id="CLU_013363_2_0_1"/>
<dbReference type="InterPro" id="IPR011990">
    <property type="entry name" value="TPR-like_helical_dom_sf"/>
</dbReference>
<dbReference type="SUPFAM" id="SSF48452">
    <property type="entry name" value="TPR-like"/>
    <property type="match status" value="1"/>
</dbReference>
<dbReference type="EMBL" id="AMGY01000007">
    <property type="protein sequence ID" value="EXJ79963.1"/>
    <property type="molecule type" value="Genomic_DNA"/>
</dbReference>
<feature type="domain" description="Telomerase activating protein Est1-like N-terminal" evidence="2">
    <location>
        <begin position="59"/>
        <end position="177"/>
    </location>
</feature>
<dbReference type="InterPro" id="IPR045153">
    <property type="entry name" value="Est1/Ebs1-like"/>
</dbReference>
<comment type="caution">
    <text evidence="3">The sequence shown here is derived from an EMBL/GenBank/DDBJ whole genome shotgun (WGS) entry which is preliminary data.</text>
</comment>
<dbReference type="PANTHER" id="PTHR15696">
    <property type="entry name" value="SMG-7 SUPPRESSOR WITH MORPHOLOGICAL EFFECT ON GENITALIA PROTEIN 7"/>
    <property type="match status" value="1"/>
</dbReference>
<feature type="domain" description="DNA/RNA-binding" evidence="1">
    <location>
        <begin position="189"/>
        <end position="466"/>
    </location>
</feature>
<sequence>MEDNSQEASKIVDRTEEGVLASLAARAPSYTTLEQQLAKFRSACQDYILHDFAAAAEAKVESRLWDAHSKVNQKFRPLLAQFREGECKKKPVERRKAEKLYLEFIKSSMRFYRGYIQGLASNFSGMPEIVEIARKFNLETLSADTPLSVDLLLKKQIIRSCYSTLVQLGDLSRYRETELQTKERNWGPAKGYYGLASALDPTTGIASNQLAVIALTDQDHLRAVYHLYRAICVDNPAPQAQGNLKLEFKKIKKRSVQGKQILSEDAAAEGSREFQNKFLLFHARCFLEEYDDEEDEQNEILRLLSGELRERPYDTMIRKFCLINISAQNLAATRVRNDSSTFRSFEIAQHMNVATLVMLLELLLDELRPPTKDTARSNHSRDGPSRLTPLVRRILPHLRLYSGWLLSTVQQLLANRTQRVQIAALWQTYAEALSLLTHTFPVIREVPELPYLLDEDRDTLAFSPFSNFVKETRFQDAGHIPKPVHDESVSGPQSSQAQMLYRVKCLVRDAVYLCKKVCL</sequence>
<dbReference type="PANTHER" id="PTHR15696:SF36">
    <property type="entry name" value="NONSENSE-MEDIATED MRNA DECAY FACTOR"/>
    <property type="match status" value="1"/>
</dbReference>
<gene>
    <name evidence="3" type="ORF">A1O3_08249</name>
</gene>
<dbReference type="eggNOG" id="KOG2162">
    <property type="taxonomic scope" value="Eukaryota"/>
</dbReference>
<dbReference type="Gene3D" id="1.25.40.10">
    <property type="entry name" value="Tetratricopeptide repeat domain"/>
    <property type="match status" value="1"/>
</dbReference>